<feature type="domain" description="FecR protein" evidence="2">
    <location>
        <begin position="176"/>
        <end position="268"/>
    </location>
</feature>
<dbReference type="PANTHER" id="PTHR30273">
    <property type="entry name" value="PERIPLASMIC SIGNAL SENSOR AND SIGMA FACTOR ACTIVATOR FECR-RELATED"/>
    <property type="match status" value="1"/>
</dbReference>
<reference evidence="4 5" key="1">
    <citation type="submission" date="2018-10" db="EMBL/GenBank/DDBJ databases">
        <title>Butyricimonas faecalis sp. nov., isolated from human faeces and emended description of the genus Butyricimonas.</title>
        <authorList>
            <person name="Le Roy T."/>
            <person name="Van der Smissen P."/>
            <person name="Paquot A."/>
            <person name="Delzenne N."/>
            <person name="Muccioli G."/>
            <person name="Collet J.-F."/>
            <person name="Cani P.D."/>
        </authorList>
    </citation>
    <scope>NUCLEOTIDE SEQUENCE [LARGE SCALE GENOMIC DNA]</scope>
    <source>
        <strain evidence="4 5">H184</strain>
    </source>
</reference>
<keyword evidence="5" id="KW-1185">Reference proteome</keyword>
<accession>A0A3S9VUL4</accession>
<dbReference type="PANTHER" id="PTHR30273:SF2">
    <property type="entry name" value="PROTEIN FECR"/>
    <property type="match status" value="1"/>
</dbReference>
<evidence type="ECO:0000256" key="1">
    <source>
        <dbReference type="SAM" id="Phobius"/>
    </source>
</evidence>
<dbReference type="Pfam" id="PF16344">
    <property type="entry name" value="FecR_C"/>
    <property type="match status" value="1"/>
</dbReference>
<dbReference type="Pfam" id="PF04773">
    <property type="entry name" value="FecR"/>
    <property type="match status" value="1"/>
</dbReference>
<dbReference type="Gene3D" id="2.60.120.1440">
    <property type="match status" value="1"/>
</dbReference>
<dbReference type="InterPro" id="IPR032508">
    <property type="entry name" value="FecR_C"/>
</dbReference>
<keyword evidence="1" id="KW-1133">Transmembrane helix</keyword>
<feature type="transmembrane region" description="Helical" evidence="1">
    <location>
        <begin position="87"/>
        <end position="108"/>
    </location>
</feature>
<evidence type="ECO:0000259" key="2">
    <source>
        <dbReference type="Pfam" id="PF04773"/>
    </source>
</evidence>
<keyword evidence="1" id="KW-0472">Membrane</keyword>
<evidence type="ECO:0000313" key="4">
    <source>
        <dbReference type="EMBL" id="AZS30244.1"/>
    </source>
</evidence>
<dbReference type="AlphaFoldDB" id="A0A3S9VUL4"/>
<dbReference type="KEGG" id="buy:D8S85_12280"/>
<evidence type="ECO:0000313" key="5">
    <source>
        <dbReference type="Proteomes" id="UP000270673"/>
    </source>
</evidence>
<name>A0A3S9VUL4_9BACT</name>
<gene>
    <name evidence="4" type="ORF">D8S85_12280</name>
</gene>
<protein>
    <submittedName>
        <fullName evidence="4">DUF4974 domain-containing protein</fullName>
    </submittedName>
</protein>
<dbReference type="PIRSF" id="PIRSF018266">
    <property type="entry name" value="FecR"/>
    <property type="match status" value="1"/>
</dbReference>
<dbReference type="Proteomes" id="UP000270673">
    <property type="component" value="Chromosome"/>
</dbReference>
<proteinExistence type="predicted"/>
<dbReference type="Gene3D" id="3.55.50.30">
    <property type="match status" value="1"/>
</dbReference>
<feature type="domain" description="Protein FecR C-terminal" evidence="3">
    <location>
        <begin position="314"/>
        <end position="382"/>
    </location>
</feature>
<keyword evidence="1" id="KW-0812">Transmembrane</keyword>
<dbReference type="InterPro" id="IPR012373">
    <property type="entry name" value="Ferrdict_sens_TM"/>
</dbReference>
<evidence type="ECO:0000259" key="3">
    <source>
        <dbReference type="Pfam" id="PF16344"/>
    </source>
</evidence>
<dbReference type="GO" id="GO:0016989">
    <property type="term" value="F:sigma factor antagonist activity"/>
    <property type="evidence" value="ECO:0007669"/>
    <property type="project" value="TreeGrafter"/>
</dbReference>
<dbReference type="InterPro" id="IPR006860">
    <property type="entry name" value="FecR"/>
</dbReference>
<dbReference type="FunFam" id="2.60.120.1440:FF:000001">
    <property type="entry name" value="Putative anti-sigma factor"/>
    <property type="match status" value="1"/>
</dbReference>
<dbReference type="RefSeq" id="WP_106480903.1">
    <property type="nucleotide sequence ID" value="NZ_CP032819.1"/>
</dbReference>
<sequence>MTNDKTYINWDIIAKHLLGISSAEERERVEEWLSEDESNREYYRKAQRYFDKYYTGEESRVVDSKNAWEEFVVYTNKTPKKHIGRIIIKYVAVLLLPLLLGGIAYWFWESGQFQVTEVAKGISIEPGMTKAVLVFNSGQQVELTDSVAFEQVVEKFKPAHGRIEEAERSVRYNKIIVPRGGEYNLVLSDGTSVMINSDSKLSIPDQFVGKERRVYLEGEALFHVTRDSEHPFIVETDNGDVTVLGTVFNVNAYPDEAYIQTTLVEGSVAFKGKGMASSRMISPGEQITYDIQTKDINVERVNTDIFTAWTEGKWIIEGMRLDGIMKQLARWYDITVFYQNPEAKELVFTGDLEKYNTCNVILDIISMTTNVEFELKERVIIVKMK</sequence>
<dbReference type="OrthoDB" id="772265at2"/>
<dbReference type="EMBL" id="CP032819">
    <property type="protein sequence ID" value="AZS30244.1"/>
    <property type="molecule type" value="Genomic_DNA"/>
</dbReference>
<organism evidence="4 5">
    <name type="scientific">Butyricimonas faecalis</name>
    <dbReference type="NCBI Taxonomy" id="2093856"/>
    <lineage>
        <taxon>Bacteria</taxon>
        <taxon>Pseudomonadati</taxon>
        <taxon>Bacteroidota</taxon>
        <taxon>Bacteroidia</taxon>
        <taxon>Bacteroidales</taxon>
        <taxon>Odoribacteraceae</taxon>
        <taxon>Butyricimonas</taxon>
    </lineage>
</organism>